<protein>
    <recommendedName>
        <fullName evidence="1">Reverse transcriptase zinc-binding domain-containing protein</fullName>
    </recommendedName>
</protein>
<gene>
    <name evidence="2" type="ORF">VFH_II216240</name>
</gene>
<name>A0AAV0ZQM0_VICFA</name>
<keyword evidence="3" id="KW-1185">Reference proteome</keyword>
<proteinExistence type="predicted"/>
<dbReference type="InterPro" id="IPR026960">
    <property type="entry name" value="RVT-Znf"/>
</dbReference>
<reference evidence="2 3" key="1">
    <citation type="submission" date="2023-01" db="EMBL/GenBank/DDBJ databases">
        <authorList>
            <person name="Kreplak J."/>
        </authorList>
    </citation>
    <scope>NUCLEOTIDE SEQUENCE [LARGE SCALE GENOMIC DNA]</scope>
</reference>
<dbReference type="Pfam" id="PF13966">
    <property type="entry name" value="zf-RVT"/>
    <property type="match status" value="1"/>
</dbReference>
<dbReference type="EMBL" id="OX451737">
    <property type="protein sequence ID" value="CAI8600307.1"/>
    <property type="molecule type" value="Genomic_DNA"/>
</dbReference>
<organism evidence="2 3">
    <name type="scientific">Vicia faba</name>
    <name type="common">Broad bean</name>
    <name type="synonym">Faba vulgaris</name>
    <dbReference type="NCBI Taxonomy" id="3906"/>
    <lineage>
        <taxon>Eukaryota</taxon>
        <taxon>Viridiplantae</taxon>
        <taxon>Streptophyta</taxon>
        <taxon>Embryophyta</taxon>
        <taxon>Tracheophyta</taxon>
        <taxon>Spermatophyta</taxon>
        <taxon>Magnoliopsida</taxon>
        <taxon>eudicotyledons</taxon>
        <taxon>Gunneridae</taxon>
        <taxon>Pentapetalae</taxon>
        <taxon>rosids</taxon>
        <taxon>fabids</taxon>
        <taxon>Fabales</taxon>
        <taxon>Fabaceae</taxon>
        <taxon>Papilionoideae</taxon>
        <taxon>50 kb inversion clade</taxon>
        <taxon>NPAAA clade</taxon>
        <taxon>Hologalegina</taxon>
        <taxon>IRL clade</taxon>
        <taxon>Fabeae</taxon>
        <taxon>Vicia</taxon>
    </lineage>
</organism>
<evidence type="ECO:0000259" key="1">
    <source>
        <dbReference type="Pfam" id="PF13966"/>
    </source>
</evidence>
<feature type="domain" description="Reverse transcriptase zinc-binding" evidence="1">
    <location>
        <begin position="29"/>
        <end position="98"/>
    </location>
</feature>
<accession>A0AAV0ZQM0</accession>
<dbReference type="Proteomes" id="UP001157006">
    <property type="component" value="Chromosome 2"/>
</dbReference>
<evidence type="ECO:0000313" key="2">
    <source>
        <dbReference type="EMBL" id="CAI8600307.1"/>
    </source>
</evidence>
<dbReference type="AlphaFoldDB" id="A0AAV0ZQM0"/>
<evidence type="ECO:0000313" key="3">
    <source>
        <dbReference type="Proteomes" id="UP001157006"/>
    </source>
</evidence>
<sequence length="152" mass="18512">MEEGYTTREGYKRLCDELDRENLEKGSEERFVSLWKMSVSFRIRAFGWRAFLDRLPTKIQLRKRIITGLQDSILCMLCSQEEETIQHLLFNCDISKRIYGEVEKWIEIECSFELHIWKHFLNWCSSFRSYSNLASIYYINLEDEKQYHFQQR</sequence>